<feature type="chain" id="PRO_5015443136" description="DUF4189 domain-containing protein" evidence="2">
    <location>
        <begin position="22"/>
        <end position="164"/>
    </location>
</feature>
<protein>
    <recommendedName>
        <fullName evidence="3">DUF4189 domain-containing protein</fullName>
    </recommendedName>
</protein>
<dbReference type="AlphaFoldDB" id="A0A2S7DET6"/>
<evidence type="ECO:0000256" key="2">
    <source>
        <dbReference type="SAM" id="SignalP"/>
    </source>
</evidence>
<feature type="domain" description="DUF4189" evidence="3">
    <location>
        <begin position="62"/>
        <end position="156"/>
    </location>
</feature>
<evidence type="ECO:0000313" key="5">
    <source>
        <dbReference type="Proteomes" id="UP000239865"/>
    </source>
</evidence>
<name>A0A2S7DET6_9XANT</name>
<dbReference type="OrthoDB" id="6008701at2"/>
<accession>A0A2S7DET6</accession>
<reference evidence="4 5" key="1">
    <citation type="submission" date="2016-08" db="EMBL/GenBank/DDBJ databases">
        <authorList>
            <person name="Seilhamer J.J."/>
        </authorList>
    </citation>
    <scope>NUCLEOTIDE SEQUENCE [LARGE SCALE GENOMIC DNA]</scope>
    <source>
        <strain evidence="4 5">CFBP4644</strain>
    </source>
</reference>
<dbReference type="InterPro" id="IPR025240">
    <property type="entry name" value="DUF4189"/>
</dbReference>
<evidence type="ECO:0000259" key="3">
    <source>
        <dbReference type="Pfam" id="PF13827"/>
    </source>
</evidence>
<gene>
    <name evidence="4" type="ORF">XmelCFBP4644_12705</name>
</gene>
<dbReference type="EMBL" id="MDEH01000006">
    <property type="protein sequence ID" value="PPU72322.1"/>
    <property type="molecule type" value="Genomic_DNA"/>
</dbReference>
<evidence type="ECO:0000256" key="1">
    <source>
        <dbReference type="SAM" id="MobiDB-lite"/>
    </source>
</evidence>
<proteinExistence type="predicted"/>
<comment type="caution">
    <text evidence="4">The sequence shown here is derived from an EMBL/GenBank/DDBJ whole genome shotgun (WGS) entry which is preliminary data.</text>
</comment>
<evidence type="ECO:0000313" key="4">
    <source>
        <dbReference type="EMBL" id="PPU72322.1"/>
    </source>
</evidence>
<feature type="signal peptide" evidence="2">
    <location>
        <begin position="1"/>
        <end position="21"/>
    </location>
</feature>
<dbReference type="Pfam" id="PF13827">
    <property type="entry name" value="DUF4189"/>
    <property type="match status" value="1"/>
</dbReference>
<organism evidence="4 5">
    <name type="scientific">Xanthomonas melonis</name>
    <dbReference type="NCBI Taxonomy" id="56456"/>
    <lineage>
        <taxon>Bacteria</taxon>
        <taxon>Pseudomonadati</taxon>
        <taxon>Pseudomonadota</taxon>
        <taxon>Gammaproteobacteria</taxon>
        <taxon>Lysobacterales</taxon>
        <taxon>Lysobacteraceae</taxon>
        <taxon>Xanthomonas</taxon>
    </lineage>
</organism>
<keyword evidence="2" id="KW-0732">Signal</keyword>
<feature type="region of interest" description="Disordered" evidence="1">
    <location>
        <begin position="33"/>
        <end position="55"/>
    </location>
</feature>
<sequence length="164" mass="17099">MKSIISFIAILLVSLAFSVYAQTACPVGVAPGSPQCGPDSGTSRGDIPAPPPTPTGEWIKTWGAIAMSNSTGDVGTSIGKFSKKEATDSAIIQCEKDGAADCKVQLVYRNQCSALASSKRDTFFQASSSKEAASEGVLAICERSNTGSCSVMYSGCSDPFFKKY</sequence>
<dbReference type="Proteomes" id="UP000239865">
    <property type="component" value="Unassembled WGS sequence"/>
</dbReference>
<dbReference type="RefSeq" id="WP_104587574.1">
    <property type="nucleotide sequence ID" value="NZ_JAJGQH010000008.1"/>
</dbReference>